<comment type="caution">
    <text evidence="2">The sequence shown here is derived from an EMBL/GenBank/DDBJ whole genome shotgun (WGS) entry which is preliminary data.</text>
</comment>
<feature type="domain" description="Glycosyltransferase 2-like" evidence="1">
    <location>
        <begin position="43"/>
        <end position="98"/>
    </location>
</feature>
<sequence length="344" mass="40080">MDRQPFLSIVTPTLGRFSADWLEQLLQVRGSVEFVLVYPPHEKIQPPDDPRLRVLYSAYRGEFMQRVTGLLNARGQYVLALDDDDFVHPDVVEIAEAYFHRFSESWVLRLNQLPVDIFDAISLKRPWQPLPKVQQLEICRKTPENPFPFQQGNYQGLLEVPIAPLEKKVDWRYLLMPWIKRTDGEGYHFENFNNIIWSTERVKPALAKLVQSSQLISALTLVPNWTLDRSLGLYLQAQEFEKETIIGHWMPKPEQIRRTTKPPELRPLRTHIASDFLLLKSFPQYGYFWNIVIHESYGMLKTIARSLKRQHLFSQAYTSQILDKSQASVGESYANPLSGRSDRV</sequence>
<dbReference type="EMBL" id="MJGC01000052">
    <property type="protein sequence ID" value="OEJ75345.1"/>
    <property type="molecule type" value="Genomic_DNA"/>
</dbReference>
<dbReference type="AlphaFoldDB" id="A0A1E5QKZ0"/>
<reference evidence="2" key="1">
    <citation type="submission" date="2016-09" db="EMBL/GenBank/DDBJ databases">
        <title>Draft genome of thermotolerant cyanobacterium Desertifilum sp. strain IPPAS B-1220.</title>
        <authorList>
            <person name="Sinetova M.A."/>
            <person name="Bolakhan K."/>
            <person name="Zayadan B.K."/>
            <person name="Mironov K.S."/>
            <person name="Ustinova V."/>
            <person name="Kupriyanova E.V."/>
            <person name="Sidorov R.A."/>
            <person name="Skrypnik A.N."/>
            <person name="Gogoleva N.E."/>
            <person name="Gogolev Y.V."/>
            <person name="Los D.A."/>
        </authorList>
    </citation>
    <scope>NUCLEOTIDE SEQUENCE [LARGE SCALE GENOMIC DNA]</scope>
    <source>
        <strain evidence="2">IPPAS B-1220</strain>
    </source>
</reference>
<evidence type="ECO:0000313" key="2">
    <source>
        <dbReference type="EMBL" id="OEJ75345.1"/>
    </source>
</evidence>
<evidence type="ECO:0000259" key="1">
    <source>
        <dbReference type="Pfam" id="PF00535"/>
    </source>
</evidence>
<dbReference type="GO" id="GO:0016740">
    <property type="term" value="F:transferase activity"/>
    <property type="evidence" value="ECO:0007669"/>
    <property type="project" value="UniProtKB-KW"/>
</dbReference>
<dbReference type="InterPro" id="IPR001173">
    <property type="entry name" value="Glyco_trans_2-like"/>
</dbReference>
<dbReference type="Gene3D" id="3.90.550.10">
    <property type="entry name" value="Spore Coat Polysaccharide Biosynthesis Protein SpsA, Chain A"/>
    <property type="match status" value="1"/>
</dbReference>
<keyword evidence="2" id="KW-0808">Transferase</keyword>
<accession>A0A1E5QKZ0</accession>
<proteinExistence type="predicted"/>
<dbReference type="OrthoDB" id="451956at2"/>
<gene>
    <name evidence="2" type="ORF">BH720_10135</name>
</gene>
<name>A0A1E5QKZ0_9CYAN</name>
<dbReference type="CDD" id="cd00761">
    <property type="entry name" value="Glyco_tranf_GTA_type"/>
    <property type="match status" value="1"/>
</dbReference>
<organism evidence="2">
    <name type="scientific">Desertifilum tharense IPPAS B-1220</name>
    <dbReference type="NCBI Taxonomy" id="1781255"/>
    <lineage>
        <taxon>Bacteria</taxon>
        <taxon>Bacillati</taxon>
        <taxon>Cyanobacteriota</taxon>
        <taxon>Cyanophyceae</taxon>
        <taxon>Desertifilales</taxon>
        <taxon>Desertifilaceae</taxon>
        <taxon>Desertifilum</taxon>
    </lineage>
</organism>
<dbReference type="Pfam" id="PF00535">
    <property type="entry name" value="Glycos_transf_2"/>
    <property type="match status" value="1"/>
</dbReference>
<dbReference type="InterPro" id="IPR029044">
    <property type="entry name" value="Nucleotide-diphossugar_trans"/>
</dbReference>
<dbReference type="STRING" id="1781255.BH720_10135"/>
<protein>
    <submittedName>
        <fullName evidence="2">Glycosyl transferase family A</fullName>
    </submittedName>
</protein>
<dbReference type="SUPFAM" id="SSF53448">
    <property type="entry name" value="Nucleotide-diphospho-sugar transferases"/>
    <property type="match status" value="1"/>
</dbReference>
<dbReference type="RefSeq" id="WP_069967075.1">
    <property type="nucleotide sequence ID" value="NZ_CM124774.1"/>
</dbReference>